<protein>
    <recommendedName>
        <fullName evidence="2">CopG family transcriptional regulator</fullName>
    </recommendedName>
</protein>
<dbReference type="EMBL" id="DSZN01000091">
    <property type="protein sequence ID" value="HGQ85743.1"/>
    <property type="molecule type" value="Genomic_DNA"/>
</dbReference>
<gene>
    <name evidence="1" type="ORF">ENT66_05285</name>
</gene>
<proteinExistence type="predicted"/>
<reference evidence="1" key="1">
    <citation type="journal article" date="2020" name="mSystems">
        <title>Genome- and Community-Level Interaction Insights into Carbon Utilization and Element Cycling Functions of Hydrothermarchaeota in Hydrothermal Sediment.</title>
        <authorList>
            <person name="Zhou Z."/>
            <person name="Liu Y."/>
            <person name="Xu W."/>
            <person name="Pan J."/>
            <person name="Luo Z.H."/>
            <person name="Li M."/>
        </authorList>
    </citation>
    <scope>NUCLEOTIDE SEQUENCE [LARGE SCALE GENOMIC DNA]</scope>
    <source>
        <strain evidence="1">SpSt-6</strain>
    </source>
</reference>
<evidence type="ECO:0000313" key="1">
    <source>
        <dbReference type="EMBL" id="HGQ85743.1"/>
    </source>
</evidence>
<organism evidence="1">
    <name type="scientific">Thermodesulfobacterium geofontis</name>
    <dbReference type="NCBI Taxonomy" id="1295609"/>
    <lineage>
        <taxon>Bacteria</taxon>
        <taxon>Pseudomonadati</taxon>
        <taxon>Thermodesulfobacteriota</taxon>
        <taxon>Thermodesulfobacteria</taxon>
        <taxon>Thermodesulfobacteriales</taxon>
        <taxon>Thermodesulfobacteriaceae</taxon>
        <taxon>Thermodesulfobacterium</taxon>
    </lineage>
</organism>
<name>A0A7C4NUP3_9BACT</name>
<comment type="caution">
    <text evidence="1">The sequence shown here is derived from an EMBL/GenBank/DDBJ whole genome shotgun (WGS) entry which is preliminary data.</text>
</comment>
<evidence type="ECO:0008006" key="2">
    <source>
        <dbReference type="Google" id="ProtNLM"/>
    </source>
</evidence>
<sequence>MKKDYSFHVRMDESLVKRILAFCRDNNINVEELGMASVIRGIVARFLKEKGYGFAEPVGNEAKINNKEVG</sequence>
<accession>A0A7C4NUP3</accession>
<dbReference type="AlphaFoldDB" id="A0A7C4NUP3"/>